<dbReference type="Pfam" id="PF05746">
    <property type="entry name" value="DALR_1"/>
    <property type="match status" value="1"/>
</dbReference>
<dbReference type="InterPro" id="IPR008909">
    <property type="entry name" value="DALR_anticod-bd"/>
</dbReference>
<dbReference type="AlphaFoldDB" id="A0A168LAZ5"/>
<evidence type="ECO:0000256" key="1">
    <source>
        <dbReference type="ARBA" id="ARBA00005594"/>
    </source>
</evidence>
<dbReference type="InterPro" id="IPR036695">
    <property type="entry name" value="Arg-tRNA-synth_N_sf"/>
</dbReference>
<dbReference type="InterPro" id="IPR014729">
    <property type="entry name" value="Rossmann-like_a/b/a_fold"/>
</dbReference>
<dbReference type="PANTHER" id="PTHR11956:SF11">
    <property type="entry name" value="ARGININE--TRNA LIGASE, MITOCHONDRIAL-RELATED"/>
    <property type="match status" value="1"/>
</dbReference>
<evidence type="ECO:0000256" key="9">
    <source>
        <dbReference type="RuleBase" id="RU363038"/>
    </source>
</evidence>
<evidence type="ECO:0000256" key="3">
    <source>
        <dbReference type="ARBA" id="ARBA00022598"/>
    </source>
</evidence>
<proteinExistence type="inferred from homology"/>
<accession>A0A168LAZ5</accession>
<dbReference type="Gene3D" id="3.30.1360.70">
    <property type="entry name" value="Arginyl tRNA synthetase N-terminal domain"/>
    <property type="match status" value="1"/>
</dbReference>
<evidence type="ECO:0000256" key="4">
    <source>
        <dbReference type="ARBA" id="ARBA00022741"/>
    </source>
</evidence>
<dbReference type="Gene3D" id="3.40.50.620">
    <property type="entry name" value="HUPs"/>
    <property type="match status" value="1"/>
</dbReference>
<dbReference type="SUPFAM" id="SSF52374">
    <property type="entry name" value="Nucleotidylyl transferase"/>
    <property type="match status" value="1"/>
</dbReference>
<dbReference type="PANTHER" id="PTHR11956">
    <property type="entry name" value="ARGINYL-TRNA SYNTHETASE"/>
    <property type="match status" value="1"/>
</dbReference>
<keyword evidence="7 9" id="KW-0030">Aminoacyl-tRNA synthetase</keyword>
<evidence type="ECO:0000256" key="2">
    <source>
        <dbReference type="ARBA" id="ARBA00012837"/>
    </source>
</evidence>
<evidence type="ECO:0000313" key="11">
    <source>
        <dbReference type="EMBL" id="SAL96427.1"/>
    </source>
</evidence>
<comment type="catalytic activity">
    <reaction evidence="8">
        <text>tRNA(Arg) + L-arginine + ATP = L-arginyl-tRNA(Arg) + AMP + diphosphate</text>
        <dbReference type="Rhea" id="RHEA:20301"/>
        <dbReference type="Rhea" id="RHEA-COMP:9658"/>
        <dbReference type="Rhea" id="RHEA-COMP:9673"/>
        <dbReference type="ChEBI" id="CHEBI:30616"/>
        <dbReference type="ChEBI" id="CHEBI:32682"/>
        <dbReference type="ChEBI" id="CHEBI:33019"/>
        <dbReference type="ChEBI" id="CHEBI:78442"/>
        <dbReference type="ChEBI" id="CHEBI:78513"/>
        <dbReference type="ChEBI" id="CHEBI:456215"/>
        <dbReference type="EC" id="6.1.1.19"/>
    </reaction>
</comment>
<dbReference type="EC" id="6.1.1.19" evidence="2"/>
<evidence type="ECO:0000259" key="10">
    <source>
        <dbReference type="SMART" id="SM00836"/>
    </source>
</evidence>
<evidence type="ECO:0000256" key="8">
    <source>
        <dbReference type="ARBA" id="ARBA00049339"/>
    </source>
</evidence>
<dbReference type="GO" id="GO:0005524">
    <property type="term" value="F:ATP binding"/>
    <property type="evidence" value="ECO:0007669"/>
    <property type="project" value="UniProtKB-KW"/>
</dbReference>
<dbReference type="Pfam" id="PF00750">
    <property type="entry name" value="tRNA-synt_1d"/>
    <property type="match status" value="1"/>
</dbReference>
<keyword evidence="6 9" id="KW-0648">Protein biosynthesis</keyword>
<dbReference type="InterPro" id="IPR035684">
    <property type="entry name" value="ArgRS_core"/>
</dbReference>
<protein>
    <recommendedName>
        <fullName evidence="2">arginine--tRNA ligase</fullName>
        <ecNumber evidence="2">6.1.1.19</ecNumber>
    </recommendedName>
</protein>
<dbReference type="InterPro" id="IPR009080">
    <property type="entry name" value="tRNAsynth_Ia_anticodon-bd"/>
</dbReference>
<keyword evidence="12" id="KW-1185">Reference proteome</keyword>
<dbReference type="STRING" id="4829.A0A168LAZ5"/>
<sequence length="589" mass="66989">MAGSPHDDHYSVKLQWQHTIACQLSSLLDDCISPDLICDSMALPKQSKYGQYALPLDRIHSHLKQEPWCSMTATETAQWIVAKLTPSDTIEKATQLSTFVNITIPRATYMKAVLNQVIQTKTKYGFGTSAISKDEKKILSCALPQLPDLLDANHFRGLVLATFLQRAYRLEGCDVRLVNTMTVWNDNFGYLALAFEKYGNSDGKDDLSSLNQIYLRIKQEAVEDESIHDQARQYLLQLEQGQEAMIKVYHSLEAIFTKEYSQLLEHRLPFSFDTTPNTQQPWQALADLYRHMDQSSQVIQTPEGEWKIDLNGRVLLLRDRHGISTQLTRDLLHHATTTYHIAGQHHTCHLETVRQTLTALNLTDNIFRHILFGKVKHHKEDLVACLDGLQRTIVEIIEENEGTEKYDAMMAQLGQLSETTRTKMTSDPQNISNDELMHSHADRLGVCIMLIDPLTLRRNKPMAFSSHPDVFGNSGVFLQFIHSRLCGIERQCDVTLDTTVVDHDEAFEVFDTVAQFPYVMHQALDTMEPSLLVTYLFKLARTTNQALYRLRIKGAPPHLANPRWTLFWAAKQTLANGLAVLGLEAVSRM</sequence>
<comment type="similarity">
    <text evidence="1 9">Belongs to the class-I aminoacyl-tRNA synthetase family.</text>
</comment>
<dbReference type="OrthoDB" id="68056at2759"/>
<keyword evidence="3 9" id="KW-0436">Ligase</keyword>
<evidence type="ECO:0000313" key="12">
    <source>
        <dbReference type="Proteomes" id="UP000078561"/>
    </source>
</evidence>
<dbReference type="GO" id="GO:0032543">
    <property type="term" value="P:mitochondrial translation"/>
    <property type="evidence" value="ECO:0007669"/>
    <property type="project" value="TreeGrafter"/>
</dbReference>
<dbReference type="FunFam" id="1.10.730.10:FF:000006">
    <property type="entry name" value="Arginyl-tRNA synthetase 2, mitochondrial"/>
    <property type="match status" value="1"/>
</dbReference>
<dbReference type="Gene3D" id="1.10.730.10">
    <property type="entry name" value="Isoleucyl-tRNA Synthetase, Domain 1"/>
    <property type="match status" value="1"/>
</dbReference>
<dbReference type="InParanoid" id="A0A168LAZ5"/>
<dbReference type="Proteomes" id="UP000078561">
    <property type="component" value="Unassembled WGS sequence"/>
</dbReference>
<feature type="domain" description="DALR anticodon binding" evidence="10">
    <location>
        <begin position="478"/>
        <end position="589"/>
    </location>
</feature>
<dbReference type="GO" id="GO:0005739">
    <property type="term" value="C:mitochondrion"/>
    <property type="evidence" value="ECO:0007669"/>
    <property type="project" value="TreeGrafter"/>
</dbReference>
<reference evidence="11" key="1">
    <citation type="submission" date="2016-04" db="EMBL/GenBank/DDBJ databases">
        <authorList>
            <person name="Evans L.H."/>
            <person name="Alamgir A."/>
            <person name="Owens N."/>
            <person name="Weber N.D."/>
            <person name="Virtaneva K."/>
            <person name="Barbian K."/>
            <person name="Babar A."/>
            <person name="Rosenke K."/>
        </authorList>
    </citation>
    <scope>NUCLEOTIDE SEQUENCE [LARGE SCALE GENOMIC DNA]</scope>
    <source>
        <strain evidence="11">CBS 101.48</strain>
    </source>
</reference>
<organism evidence="11">
    <name type="scientific">Absidia glauca</name>
    <name type="common">Pin mould</name>
    <dbReference type="NCBI Taxonomy" id="4829"/>
    <lineage>
        <taxon>Eukaryota</taxon>
        <taxon>Fungi</taxon>
        <taxon>Fungi incertae sedis</taxon>
        <taxon>Mucoromycota</taxon>
        <taxon>Mucoromycotina</taxon>
        <taxon>Mucoromycetes</taxon>
        <taxon>Mucorales</taxon>
        <taxon>Cunninghamellaceae</taxon>
        <taxon>Absidia</taxon>
    </lineage>
</organism>
<evidence type="ECO:0000256" key="5">
    <source>
        <dbReference type="ARBA" id="ARBA00022840"/>
    </source>
</evidence>
<evidence type="ECO:0000256" key="7">
    <source>
        <dbReference type="ARBA" id="ARBA00023146"/>
    </source>
</evidence>
<dbReference type="GO" id="GO:0006420">
    <property type="term" value="P:arginyl-tRNA aminoacylation"/>
    <property type="evidence" value="ECO:0007669"/>
    <property type="project" value="InterPro"/>
</dbReference>
<keyword evidence="4 9" id="KW-0547">Nucleotide-binding</keyword>
<dbReference type="GO" id="GO:0004814">
    <property type="term" value="F:arginine-tRNA ligase activity"/>
    <property type="evidence" value="ECO:0007669"/>
    <property type="project" value="UniProtKB-EC"/>
</dbReference>
<dbReference type="EMBL" id="LT551048">
    <property type="protein sequence ID" value="SAL96427.1"/>
    <property type="molecule type" value="Genomic_DNA"/>
</dbReference>
<dbReference type="SMART" id="SM00836">
    <property type="entry name" value="DALR_1"/>
    <property type="match status" value="1"/>
</dbReference>
<dbReference type="SUPFAM" id="SSF55190">
    <property type="entry name" value="Arginyl-tRNA synthetase (ArgRS), N-terminal 'additional' domain"/>
    <property type="match status" value="1"/>
</dbReference>
<dbReference type="InterPro" id="IPR001278">
    <property type="entry name" value="Arg-tRNA-ligase"/>
</dbReference>
<dbReference type="SUPFAM" id="SSF47323">
    <property type="entry name" value="Anticodon-binding domain of a subclass of class I aminoacyl-tRNA synthetases"/>
    <property type="match status" value="1"/>
</dbReference>
<evidence type="ECO:0000256" key="6">
    <source>
        <dbReference type="ARBA" id="ARBA00022917"/>
    </source>
</evidence>
<gene>
    <name evidence="11" type="primary">ABSGL_01833.1 scaffold 2393</name>
</gene>
<name>A0A168LAZ5_ABSGL</name>
<keyword evidence="5 9" id="KW-0067">ATP-binding</keyword>